<sequence length="214" mass="25179">MATIVTQTLLEELRPGDRLTYHGVDWDIEDYSTYQDSKGYQTDEWLLTSKGGSEYYLLREFDPDNAQYDVTWYLANPVQNCRIFLPDSQENILPRLWQEMQSLANPYPELLLFHKPYYFESQTQGSYEAEEETTSRITWDYWDQDHHINLAIEAFPDGKLDIYSTQIVQPQEFSKIQKNVELKQQSITSLIAKTIQFIIAFIILFVGLFLMIFG</sequence>
<feature type="domain" description="DUF4178" evidence="2">
    <location>
        <begin position="14"/>
        <end position="170"/>
    </location>
</feature>
<accession>A0A8J6ZIH8</accession>
<keyword evidence="1" id="KW-1133">Transmembrane helix</keyword>
<keyword evidence="1" id="KW-0812">Transmembrane</keyword>
<dbReference type="EMBL" id="JADEXS010000034">
    <property type="protein sequence ID" value="MBE9021699.1"/>
    <property type="molecule type" value="Genomic_DNA"/>
</dbReference>
<name>A0A8J6ZIH8_DESMC</name>
<keyword evidence="4" id="KW-1185">Reference proteome</keyword>
<dbReference type="Proteomes" id="UP000622533">
    <property type="component" value="Unassembled WGS sequence"/>
</dbReference>
<organism evidence="3 4">
    <name type="scientific">Desmonostoc muscorum LEGE 12446</name>
    <dbReference type="NCBI Taxonomy" id="1828758"/>
    <lineage>
        <taxon>Bacteria</taxon>
        <taxon>Bacillati</taxon>
        <taxon>Cyanobacteriota</taxon>
        <taxon>Cyanophyceae</taxon>
        <taxon>Nostocales</taxon>
        <taxon>Nostocaceae</taxon>
        <taxon>Desmonostoc</taxon>
    </lineage>
</organism>
<reference evidence="3" key="1">
    <citation type="submission" date="2020-10" db="EMBL/GenBank/DDBJ databases">
        <authorList>
            <person name="Castelo-Branco R."/>
            <person name="Eusebio N."/>
            <person name="Adriana R."/>
            <person name="Vieira A."/>
            <person name="Brugerolle De Fraissinette N."/>
            <person name="Rezende De Castro R."/>
            <person name="Schneider M.P."/>
            <person name="Vasconcelos V."/>
            <person name="Leao P.N."/>
        </authorList>
    </citation>
    <scope>NUCLEOTIDE SEQUENCE</scope>
    <source>
        <strain evidence="3">LEGE 12446</strain>
    </source>
</reference>
<evidence type="ECO:0000313" key="4">
    <source>
        <dbReference type="Proteomes" id="UP000622533"/>
    </source>
</evidence>
<dbReference type="InterPro" id="IPR025235">
    <property type="entry name" value="DUF4178"/>
</dbReference>
<evidence type="ECO:0000259" key="2">
    <source>
        <dbReference type="Pfam" id="PF13785"/>
    </source>
</evidence>
<keyword evidence="1" id="KW-0472">Membrane</keyword>
<comment type="caution">
    <text evidence="3">The sequence shown here is derived from an EMBL/GenBank/DDBJ whole genome shotgun (WGS) entry which is preliminary data.</text>
</comment>
<dbReference type="AlphaFoldDB" id="A0A8J6ZIH8"/>
<evidence type="ECO:0000256" key="1">
    <source>
        <dbReference type="SAM" id="Phobius"/>
    </source>
</evidence>
<gene>
    <name evidence="3" type="ORF">IQ276_04230</name>
</gene>
<protein>
    <submittedName>
        <fullName evidence="3">DUF4178 domain-containing protein</fullName>
    </submittedName>
</protein>
<evidence type="ECO:0000313" key="3">
    <source>
        <dbReference type="EMBL" id="MBE9021699.1"/>
    </source>
</evidence>
<proteinExistence type="predicted"/>
<dbReference type="RefSeq" id="WP_193913933.1">
    <property type="nucleotide sequence ID" value="NZ_JADEXS020000001.1"/>
</dbReference>
<feature type="transmembrane region" description="Helical" evidence="1">
    <location>
        <begin position="194"/>
        <end position="213"/>
    </location>
</feature>
<dbReference type="Pfam" id="PF13785">
    <property type="entry name" value="DUF4178"/>
    <property type="match status" value="1"/>
</dbReference>